<dbReference type="EMBL" id="LR792632">
    <property type="protein sequence ID" value="CAB3287572.1"/>
    <property type="molecule type" value="Genomic_DNA"/>
</dbReference>
<name>A0A8D6STW9_9EURY</name>
<proteinExistence type="predicted"/>
<reference evidence="7 8" key="1">
    <citation type="submission" date="2020-04" db="EMBL/GenBank/DDBJ databases">
        <authorList>
            <consortium name="Genoscope - CEA"/>
            <person name="William W."/>
        </authorList>
    </citation>
    <scope>NUCLEOTIDE SEQUENCE [LARGE SCALE GENOMIC DNA]</scope>
    <source>
        <strain evidence="7 8">SG7</strain>
    </source>
</reference>
<dbReference type="InterPro" id="IPR056488">
    <property type="entry name" value="Zn_ribbon_HMPTM"/>
</dbReference>
<dbReference type="PANTHER" id="PTHR43306">
    <property type="entry name" value="7,8-DIHYDRO-6-HYDROXYMETHYLPTERIN DIMETHYLTRANSFERASE"/>
    <property type="match status" value="1"/>
</dbReference>
<evidence type="ECO:0000259" key="6">
    <source>
        <dbReference type="Pfam" id="PF23545"/>
    </source>
</evidence>
<evidence type="ECO:0000256" key="2">
    <source>
        <dbReference type="ARBA" id="ARBA00022723"/>
    </source>
</evidence>
<dbReference type="Pfam" id="PF04055">
    <property type="entry name" value="Radical_SAM"/>
    <property type="match status" value="1"/>
</dbReference>
<dbReference type="SFLD" id="SFLDG01067">
    <property type="entry name" value="SPASM/twitch_domain_containing"/>
    <property type="match status" value="1"/>
</dbReference>
<dbReference type="AlphaFoldDB" id="A0A8D6STW9"/>
<sequence length="513" mass="58314">MVMVNEMKKKTLSLCPVCLKRIPAIITEEDGKIIIKKTCPEHGEFKDVYWGNAELYKKFDRYEFINKVVVTNTEIKNGCPFDCGLCPNHKSTTILANIDVTNRCNLNCPICFANANKSGKVYEPSFEDIKRMMINLRNEIPPTPAIQFAGGEPTVRHDLPELIKTARELGFLHIQLATNGIKLKNINYLKKLKESGLSTIYLQFDGISEKPYLVARGRNLLPLKQKVIENCRKVGFDSVVLVPTLVRGVNDNEVGGIIKYAAKNVDIVRGVNFQPVSFTGRVDEKTRLEGRITIPDFIKLVEEQTDGEICVDDFYPVPSVAPISVLVEKLTNDKKPVLSSHQHCGTSTYVFVDEDGKLIPLPRFIDVEGFLELVKEKIDEITDSKIHNAKVLGEIALKLPSLIDLSKAPKSINIKTIIELIIGVLKSDYNALAKLHYHMLMISCMHFMDPYNFDVRRVSRCCIHYATPDNRIIPFCSYNTIYRPQVEEKFSIPLEEWKKMHKMGNDEDDREDY</sequence>
<accession>A0A8D6STW9</accession>
<feature type="domain" description="Radical SAM core" evidence="5">
    <location>
        <begin position="100"/>
        <end position="260"/>
    </location>
</feature>
<dbReference type="SFLD" id="SFLDG01100">
    <property type="entry name" value="methyltransferase_(Class_D)"/>
    <property type="match status" value="1"/>
</dbReference>
<dbReference type="Proteomes" id="UP000679213">
    <property type="component" value="Chromosome I"/>
</dbReference>
<dbReference type="InterPro" id="IPR034474">
    <property type="entry name" value="Methyltransferase_Class_D"/>
</dbReference>
<evidence type="ECO:0000256" key="1">
    <source>
        <dbReference type="ARBA" id="ARBA00022691"/>
    </source>
</evidence>
<evidence type="ECO:0000313" key="8">
    <source>
        <dbReference type="Proteomes" id="UP000679213"/>
    </source>
</evidence>
<evidence type="ECO:0000259" key="5">
    <source>
        <dbReference type="Pfam" id="PF04055"/>
    </source>
</evidence>
<evidence type="ECO:0000256" key="3">
    <source>
        <dbReference type="ARBA" id="ARBA00023004"/>
    </source>
</evidence>
<evidence type="ECO:0000256" key="4">
    <source>
        <dbReference type="ARBA" id="ARBA00023014"/>
    </source>
</evidence>
<dbReference type="EC" id="2.1.1.-" evidence="7"/>
<dbReference type="KEGG" id="mesg:MLAUSG7_0283"/>
<dbReference type="SFLD" id="SFLDF00385">
    <property type="entry name" value="7_8-dihydro-6-hydroxymethylpte"/>
    <property type="match status" value="1"/>
</dbReference>
<dbReference type="InterPro" id="IPR058240">
    <property type="entry name" value="rSAM_sf"/>
</dbReference>
<protein>
    <submittedName>
        <fullName evidence="7">7,8-dihydro-6-hydroxymethylpterin dimethyltransferase</fullName>
        <ecNumber evidence="7">2.1.1.-</ecNumber>
    </submittedName>
</protein>
<keyword evidence="1" id="KW-0949">S-adenosyl-L-methionine</keyword>
<evidence type="ECO:0000313" key="7">
    <source>
        <dbReference type="EMBL" id="CAB3287572.1"/>
    </source>
</evidence>
<keyword evidence="8" id="KW-1185">Reference proteome</keyword>
<dbReference type="InterPro" id="IPR007197">
    <property type="entry name" value="rSAM"/>
</dbReference>
<dbReference type="GO" id="GO:0032259">
    <property type="term" value="P:methylation"/>
    <property type="evidence" value="ECO:0007669"/>
    <property type="project" value="UniProtKB-KW"/>
</dbReference>
<dbReference type="InterPro" id="IPR034471">
    <property type="entry name" value="GDGT/MA_synthase"/>
</dbReference>
<keyword evidence="7" id="KW-0808">Transferase</keyword>
<dbReference type="CDD" id="cd01335">
    <property type="entry name" value="Radical_SAM"/>
    <property type="match status" value="1"/>
</dbReference>
<dbReference type="GO" id="GO:0051539">
    <property type="term" value="F:4 iron, 4 sulfur cluster binding"/>
    <property type="evidence" value="ECO:0007669"/>
    <property type="project" value="InterPro"/>
</dbReference>
<dbReference type="SUPFAM" id="SSF102114">
    <property type="entry name" value="Radical SAM enzymes"/>
    <property type="match status" value="1"/>
</dbReference>
<keyword evidence="2" id="KW-0479">Metal-binding</keyword>
<organism evidence="7 8">
    <name type="scientific">Methanocaldococcus lauensis</name>
    <dbReference type="NCBI Taxonomy" id="2546128"/>
    <lineage>
        <taxon>Archaea</taxon>
        <taxon>Methanobacteriati</taxon>
        <taxon>Methanobacteriota</taxon>
        <taxon>Methanomada group</taxon>
        <taxon>Methanococci</taxon>
        <taxon>Methanococcales</taxon>
        <taxon>Methanocaldococcaceae</taxon>
        <taxon>Methanocaldococcus</taxon>
    </lineage>
</organism>
<dbReference type="InterPro" id="IPR013785">
    <property type="entry name" value="Aldolase_TIM"/>
</dbReference>
<dbReference type="GO" id="GO:0008168">
    <property type="term" value="F:methyltransferase activity"/>
    <property type="evidence" value="ECO:0007669"/>
    <property type="project" value="UniProtKB-KW"/>
</dbReference>
<dbReference type="Gene3D" id="3.20.20.70">
    <property type="entry name" value="Aldolase class I"/>
    <property type="match status" value="1"/>
</dbReference>
<dbReference type="GO" id="GO:0046872">
    <property type="term" value="F:metal ion binding"/>
    <property type="evidence" value="ECO:0007669"/>
    <property type="project" value="UniProtKB-KW"/>
</dbReference>
<dbReference type="PANTHER" id="PTHR43306:SF1">
    <property type="entry name" value="7,8-DIHYDRO-6-HYDROXYMETHYLPTERIN DIMETHYLTRANSFERASE"/>
    <property type="match status" value="1"/>
</dbReference>
<dbReference type="Pfam" id="PF23545">
    <property type="entry name" value="Zn_ribbon_HMPTM"/>
    <property type="match status" value="1"/>
</dbReference>
<gene>
    <name evidence="7" type="ORF">MLAUSG7_0283</name>
</gene>
<keyword evidence="3" id="KW-0408">Iron</keyword>
<keyword evidence="4" id="KW-0411">Iron-sulfur</keyword>
<feature type="domain" description="HMPTM N-terminal zinc ribbon" evidence="6">
    <location>
        <begin position="9"/>
        <end position="51"/>
    </location>
</feature>
<dbReference type="NCBIfam" id="NF045702">
    <property type="entry name" value="rSAM_GDGT_ether"/>
    <property type="match status" value="1"/>
</dbReference>
<dbReference type="SFLD" id="SFLDS00029">
    <property type="entry name" value="Radical_SAM"/>
    <property type="match status" value="1"/>
</dbReference>
<keyword evidence="7" id="KW-0489">Methyltransferase</keyword>